<reference evidence="6 7" key="1">
    <citation type="submission" date="2021-11" db="EMBL/GenBank/DDBJ databases">
        <title>Draft genome sequence of Actinomycetospora sp. SF1 isolated from the rhizosphere soil.</title>
        <authorList>
            <person name="Duangmal K."/>
            <person name="Chantavorakit T."/>
        </authorList>
    </citation>
    <scope>NUCLEOTIDE SEQUENCE [LARGE SCALE GENOMIC DNA]</scope>
    <source>
        <strain evidence="6 7">TBRC 5722</strain>
    </source>
</reference>
<keyword evidence="3" id="KW-0808">Transferase</keyword>
<dbReference type="InterPro" id="IPR029028">
    <property type="entry name" value="Alpha/beta_knot_MTases"/>
</dbReference>
<keyword evidence="2" id="KW-0489">Methyltransferase</keyword>
<dbReference type="InterPro" id="IPR004441">
    <property type="entry name" value="rRNA_MeTrfase_TrmH"/>
</dbReference>
<dbReference type="EMBL" id="JAJNDB010000002">
    <property type="protein sequence ID" value="MCD2194073.1"/>
    <property type="molecule type" value="Genomic_DNA"/>
</dbReference>
<name>A0ABS8P758_9PSEU</name>
<dbReference type="Pfam" id="PF00588">
    <property type="entry name" value="SpoU_methylase"/>
    <property type="match status" value="1"/>
</dbReference>
<dbReference type="Pfam" id="PF08032">
    <property type="entry name" value="SpoU_sub_bind"/>
    <property type="match status" value="1"/>
</dbReference>
<dbReference type="InterPro" id="IPR029026">
    <property type="entry name" value="tRNA_m1G_MTases_N"/>
</dbReference>
<feature type="compositionally biased region" description="Gly residues" evidence="4">
    <location>
        <begin position="72"/>
        <end position="97"/>
    </location>
</feature>
<dbReference type="SUPFAM" id="SSF55315">
    <property type="entry name" value="L30e-like"/>
    <property type="match status" value="1"/>
</dbReference>
<dbReference type="NCBIfam" id="TIGR00186">
    <property type="entry name" value="rRNA_methyl_3"/>
    <property type="match status" value="1"/>
</dbReference>
<evidence type="ECO:0000256" key="2">
    <source>
        <dbReference type="ARBA" id="ARBA00022603"/>
    </source>
</evidence>
<evidence type="ECO:0000256" key="4">
    <source>
        <dbReference type="SAM" id="MobiDB-lite"/>
    </source>
</evidence>
<comment type="similarity">
    <text evidence="1">Belongs to the class IV-like SAM-binding methyltransferase superfamily. RNA methyltransferase TrmH family.</text>
</comment>
<organism evidence="6 7">
    <name type="scientific">Actinomycetospora endophytica</name>
    <dbReference type="NCBI Taxonomy" id="2291215"/>
    <lineage>
        <taxon>Bacteria</taxon>
        <taxon>Bacillati</taxon>
        <taxon>Actinomycetota</taxon>
        <taxon>Actinomycetes</taxon>
        <taxon>Pseudonocardiales</taxon>
        <taxon>Pseudonocardiaceae</taxon>
        <taxon>Actinomycetospora</taxon>
    </lineage>
</organism>
<dbReference type="PANTHER" id="PTHR46429:SF1">
    <property type="entry name" value="23S RRNA (GUANOSINE-2'-O-)-METHYLTRANSFERASE RLMB"/>
    <property type="match status" value="1"/>
</dbReference>
<dbReference type="CDD" id="cd18103">
    <property type="entry name" value="SpoU-like_RlmB"/>
    <property type="match status" value="1"/>
</dbReference>
<gene>
    <name evidence="6" type="primary">rlmB</name>
    <name evidence="6" type="ORF">LQ327_11870</name>
</gene>
<dbReference type="RefSeq" id="WP_230733640.1">
    <property type="nucleotide sequence ID" value="NZ_JAJNDB010000002.1"/>
</dbReference>
<keyword evidence="7" id="KW-1185">Reference proteome</keyword>
<evidence type="ECO:0000256" key="3">
    <source>
        <dbReference type="ARBA" id="ARBA00022679"/>
    </source>
</evidence>
<evidence type="ECO:0000313" key="7">
    <source>
        <dbReference type="Proteomes" id="UP001199469"/>
    </source>
</evidence>
<protein>
    <submittedName>
        <fullName evidence="6">23S rRNA (Guanosine(2251)-2'-O)-methyltransferase RlmB</fullName>
    </submittedName>
</protein>
<dbReference type="SUPFAM" id="SSF75217">
    <property type="entry name" value="alpha/beta knot"/>
    <property type="match status" value="1"/>
</dbReference>
<feature type="region of interest" description="Disordered" evidence="4">
    <location>
        <begin position="1"/>
        <end position="116"/>
    </location>
</feature>
<dbReference type="Gene3D" id="3.30.1330.30">
    <property type="match status" value="1"/>
</dbReference>
<evidence type="ECO:0000256" key="1">
    <source>
        <dbReference type="ARBA" id="ARBA00007228"/>
    </source>
</evidence>
<dbReference type="InterPro" id="IPR013123">
    <property type="entry name" value="SpoU_subst-bd"/>
</dbReference>
<dbReference type="InterPro" id="IPR001537">
    <property type="entry name" value="SpoU_MeTrfase"/>
</dbReference>
<accession>A0ABS8P758</accession>
<dbReference type="Proteomes" id="UP001199469">
    <property type="component" value="Unassembled WGS sequence"/>
</dbReference>
<feature type="domain" description="RNA 2-O ribose methyltransferase substrate binding" evidence="5">
    <location>
        <begin position="114"/>
        <end position="190"/>
    </location>
</feature>
<evidence type="ECO:0000259" key="5">
    <source>
        <dbReference type="SMART" id="SM00967"/>
    </source>
</evidence>
<dbReference type="PANTHER" id="PTHR46429">
    <property type="entry name" value="23S RRNA (GUANOSINE-2'-O-)-METHYLTRANSFERASE RLMB"/>
    <property type="match status" value="1"/>
</dbReference>
<dbReference type="Gene3D" id="3.40.1280.10">
    <property type="match status" value="1"/>
</dbReference>
<dbReference type="SMART" id="SM00967">
    <property type="entry name" value="SpoU_sub_bind"/>
    <property type="match status" value="1"/>
</dbReference>
<evidence type="ECO:0000313" key="6">
    <source>
        <dbReference type="EMBL" id="MCD2194073.1"/>
    </source>
</evidence>
<comment type="caution">
    <text evidence="6">The sequence shown here is derived from an EMBL/GenBank/DDBJ whole genome shotgun (WGS) entry which is preliminary data.</text>
</comment>
<sequence>MAGNSRRPGARRNPGSKKGPTKGSGGNRAKGLEGKGPTPPADQRPNHKAYRGGGSTGKSGQGPAAPRRPAPDGGGGPGGGGPGGGGGGNRGGGGGQGRPRSASGRRDAPDGPQVVVGRNPVVESLRAFIPATALHVAQGIDIDDRVREALRAAGDQRISVLEVPRGDVDRMADGAVHQGLALTVPAYEYLHPDDLLEQVRQAAHLAKVEPLLVALDGVTDPRNLGAVVRSAAAFGAHGVLLPLRRSVGMTPVAWRTSAGAAARMPIGRATNLSRTLGAWNDDGFVTVGLDGEVPETIDDLDAVAGPDAAGGPLVLVVGSEGKGLSRLVRETCTGTVAIPMAGDVESLNASVAAGVALAEVARRRRSG</sequence>
<feature type="compositionally biased region" description="Gly residues" evidence="4">
    <location>
        <begin position="51"/>
        <end position="60"/>
    </location>
</feature>
<dbReference type="InterPro" id="IPR029064">
    <property type="entry name" value="Ribosomal_eL30-like_sf"/>
</dbReference>
<proteinExistence type="inferred from homology"/>